<proteinExistence type="predicted"/>
<dbReference type="Pfam" id="PF00391">
    <property type="entry name" value="PEP-utilizers"/>
    <property type="match status" value="1"/>
</dbReference>
<evidence type="ECO:0000313" key="3">
    <source>
        <dbReference type="EMBL" id="QXN94108.1"/>
    </source>
</evidence>
<evidence type="ECO:0000259" key="1">
    <source>
        <dbReference type="Pfam" id="PF00391"/>
    </source>
</evidence>
<feature type="domain" description="PEP-utilising enzyme mobile" evidence="1">
    <location>
        <begin position="731"/>
        <end position="801"/>
    </location>
</feature>
<dbReference type="PANTHER" id="PTHR43615">
    <property type="entry name" value="PHOSPHOENOLPYRUVATE SYNTHASE-RELATED"/>
    <property type="match status" value="1"/>
</dbReference>
<feature type="domain" description="Pyruvate phosphate dikinase AMP/ATP-binding" evidence="2">
    <location>
        <begin position="207"/>
        <end position="258"/>
    </location>
</feature>
<name>A0ABX8RX21_NOCIO</name>
<dbReference type="InterPro" id="IPR002192">
    <property type="entry name" value="PPDK_AMP/ATP-bd"/>
</dbReference>
<dbReference type="PANTHER" id="PTHR43615:SF1">
    <property type="entry name" value="PPDK_N DOMAIN-CONTAINING PROTEIN"/>
    <property type="match status" value="1"/>
</dbReference>
<protein>
    <recommendedName>
        <fullName evidence="5">Pyruvate, water dikinase</fullName>
    </recommendedName>
</protein>
<evidence type="ECO:0000259" key="2">
    <source>
        <dbReference type="Pfam" id="PF01326"/>
    </source>
</evidence>
<dbReference type="Proteomes" id="UP000694257">
    <property type="component" value="Chromosome"/>
</dbReference>
<dbReference type="Pfam" id="PF01326">
    <property type="entry name" value="PPDK_N"/>
    <property type="match status" value="2"/>
</dbReference>
<dbReference type="RefSeq" id="WP_218476541.1">
    <property type="nucleotide sequence ID" value="NZ_BAABJN010000018.1"/>
</dbReference>
<accession>A0ABX8RX21</accession>
<evidence type="ECO:0000313" key="4">
    <source>
        <dbReference type="Proteomes" id="UP000694257"/>
    </source>
</evidence>
<dbReference type="InterPro" id="IPR051549">
    <property type="entry name" value="PEP_Utilizing_Enz"/>
</dbReference>
<sequence>MVHVIALSQLDIEDTGRVGRKAAVLARLRRAGFPVPDGFAIDWQAAEAGETAESVPDLVAEVAAALAELDADTVGVAVRSSGIEEDLAGKSFAGQYESALNVHGIDAVLAAVDTCWRSARSQRVAVYRGADDPAGVAAPRMGVLVQRMVEARAAGAAFSVNPVTGDPDEAVVSAVSGLAEQLMDGSAVADEWSVRDGQAVLRSAAGSAGLTAAEAAQVAELAVQVAAEFGTPQDIEWAFDETGLWLVQARPITTLAAAVEPIPIPIVVPDGFSVKDARVSAPWTPIQESIFLPVFDAAAPGVFAFTTGNRLAVHAIGGWIYTTTPPDTMPALIERLEKIAVELADGAPEKLVAQWHSVQRREFTERIDALRPVSLSLAELDDAAFGTYFADLLDLFSELHLAYFRLTGAGVCLNGELGVLTKELLGWSAAETLGLRGGLTGEHMAAAVGLGALARLAAAKPAVRQALAAGTRDAAARLPEIDAEFAAAFADYVRDHGHRTLGFDLTEPTFAEQPEILLNLVFAQIDSPFDLAVERAALRTRVEQSLAAAQEGLADQPPERREQFFRAVAAAESAAPVRDEKVYLAVSTWALVRYAVLDLGRRLAAREVIGQAGDVFYLDHRDALAALSDGVDRDGAVRTGRGRHLWAATHPGPPTYGTPPQPMTLEPQMTPPSAAASHVMDIATWSMSLFGGQPDGASAAEGTLTGVAAAAGRYRGPARIVLGAGDFGKIRAGDVLVCPETTAQWSVVFPSLGALIADNGSLLSHPAIIAREYGIPAVVAATGATELLRDGQLVEVDGTAGVVRVLDTEGGGVLR</sequence>
<gene>
    <name evidence="3" type="ORF">KV110_14210</name>
</gene>
<dbReference type="InterPro" id="IPR008279">
    <property type="entry name" value="PEP-util_enz_mobile_dom"/>
</dbReference>
<evidence type="ECO:0008006" key="5">
    <source>
        <dbReference type="Google" id="ProtNLM"/>
    </source>
</evidence>
<keyword evidence="4" id="KW-1185">Reference proteome</keyword>
<reference evidence="3 4" key="1">
    <citation type="submission" date="2021-07" db="EMBL/GenBank/DDBJ databases">
        <title>Whole Genome Sequence of Nocardia Iowensis.</title>
        <authorList>
            <person name="Lamm A."/>
            <person name="Collins-Fairclough A.M."/>
            <person name="Bunk B."/>
            <person name="Sproer C."/>
        </authorList>
    </citation>
    <scope>NUCLEOTIDE SEQUENCE [LARGE SCALE GENOMIC DNA]</scope>
    <source>
        <strain evidence="3 4">NRRL 5646</strain>
    </source>
</reference>
<dbReference type="EMBL" id="CP078145">
    <property type="protein sequence ID" value="QXN94108.1"/>
    <property type="molecule type" value="Genomic_DNA"/>
</dbReference>
<feature type="domain" description="Pyruvate phosphate dikinase AMP/ATP-binding" evidence="2">
    <location>
        <begin position="54"/>
        <end position="197"/>
    </location>
</feature>
<organism evidence="3 4">
    <name type="scientific">Nocardia iowensis</name>
    <dbReference type="NCBI Taxonomy" id="204891"/>
    <lineage>
        <taxon>Bacteria</taxon>
        <taxon>Bacillati</taxon>
        <taxon>Actinomycetota</taxon>
        <taxon>Actinomycetes</taxon>
        <taxon>Mycobacteriales</taxon>
        <taxon>Nocardiaceae</taxon>
        <taxon>Nocardia</taxon>
    </lineage>
</organism>